<sequence>MNERGFTLIEVLIVLFIMSILSVLSWQALDHVDRAKQRLDRSQTQINAIQAVLQQLEYDLQNHANLSLYLENRPALPFSANQPWELHGIHWEQTETASTLYILQAIDQQWQWVQWTFKDQKLYRDEATAGIELPLAQSQPHFVALPAVHDFQIQAWIPARGWQTPPLLSQRRATGVEIQLTQQQNEQRFTYRKVVVLP</sequence>
<dbReference type="Proteomes" id="UP001500227">
    <property type="component" value="Unassembled WGS sequence"/>
</dbReference>
<evidence type="ECO:0000256" key="2">
    <source>
        <dbReference type="ARBA" id="ARBA00022475"/>
    </source>
</evidence>
<reference evidence="11" key="1">
    <citation type="journal article" date="2019" name="Int. J. Syst. Evol. Microbiol.">
        <title>The Global Catalogue of Microorganisms (GCM) 10K type strain sequencing project: providing services to taxonomists for standard genome sequencing and annotation.</title>
        <authorList>
            <consortium name="The Broad Institute Genomics Platform"/>
            <consortium name="The Broad Institute Genome Sequencing Center for Infectious Disease"/>
            <person name="Wu L."/>
            <person name="Ma J."/>
        </authorList>
    </citation>
    <scope>NUCLEOTIDE SEQUENCE [LARGE SCALE GENOMIC DNA]</scope>
    <source>
        <strain evidence="11">JCM 18423</strain>
    </source>
</reference>
<dbReference type="PANTHER" id="PTHR39583:SF2">
    <property type="entry name" value="TYPE II SECRETION SYSTEM PROTEIN J"/>
    <property type="match status" value="1"/>
</dbReference>
<keyword evidence="2" id="KW-1003">Cell membrane</keyword>
<evidence type="ECO:0000256" key="7">
    <source>
        <dbReference type="ARBA" id="ARBA00023136"/>
    </source>
</evidence>
<evidence type="ECO:0000256" key="4">
    <source>
        <dbReference type="ARBA" id="ARBA00022519"/>
    </source>
</evidence>
<name>A0ABP9M000_9BURK</name>
<evidence type="ECO:0000256" key="6">
    <source>
        <dbReference type="ARBA" id="ARBA00022989"/>
    </source>
</evidence>
<feature type="coiled-coil region" evidence="8">
    <location>
        <begin position="32"/>
        <end position="59"/>
    </location>
</feature>
<evidence type="ECO:0000256" key="9">
    <source>
        <dbReference type="SAM" id="Phobius"/>
    </source>
</evidence>
<feature type="transmembrane region" description="Helical" evidence="9">
    <location>
        <begin position="6"/>
        <end position="29"/>
    </location>
</feature>
<dbReference type="NCBIfam" id="TIGR02532">
    <property type="entry name" value="IV_pilin_GFxxxE"/>
    <property type="match status" value="1"/>
</dbReference>
<gene>
    <name evidence="10" type="primary">gspJ</name>
    <name evidence="10" type="ORF">GCM10023337_05610</name>
</gene>
<comment type="subcellular location">
    <subcellularLocation>
        <location evidence="1">Cell inner membrane</location>
        <topology evidence="1">Single-pass membrane protein</topology>
    </subcellularLocation>
</comment>
<protein>
    <submittedName>
        <fullName evidence="10">Type II secretion system minor pseudopilin GspJ</fullName>
    </submittedName>
</protein>
<evidence type="ECO:0000256" key="3">
    <source>
        <dbReference type="ARBA" id="ARBA00022481"/>
    </source>
</evidence>
<keyword evidence="4" id="KW-0997">Cell inner membrane</keyword>
<organism evidence="10 11">
    <name type="scientific">Paenalcaligenes hermetiae</name>
    <dbReference type="NCBI Taxonomy" id="1157987"/>
    <lineage>
        <taxon>Bacteria</taxon>
        <taxon>Pseudomonadati</taxon>
        <taxon>Pseudomonadota</taxon>
        <taxon>Betaproteobacteria</taxon>
        <taxon>Burkholderiales</taxon>
        <taxon>Alcaligenaceae</taxon>
        <taxon>Paenalcaligenes</taxon>
    </lineage>
</organism>
<evidence type="ECO:0000256" key="1">
    <source>
        <dbReference type="ARBA" id="ARBA00004377"/>
    </source>
</evidence>
<keyword evidence="6 9" id="KW-1133">Transmembrane helix</keyword>
<dbReference type="PANTHER" id="PTHR39583">
    <property type="entry name" value="TYPE II SECRETION SYSTEM PROTEIN J-RELATED"/>
    <property type="match status" value="1"/>
</dbReference>
<dbReference type="Pfam" id="PF07963">
    <property type="entry name" value="N_methyl"/>
    <property type="match status" value="1"/>
</dbReference>
<accession>A0ABP9M000</accession>
<keyword evidence="3" id="KW-0488">Methylation</keyword>
<keyword evidence="11" id="KW-1185">Reference proteome</keyword>
<evidence type="ECO:0000256" key="5">
    <source>
        <dbReference type="ARBA" id="ARBA00022692"/>
    </source>
</evidence>
<dbReference type="InterPro" id="IPR045584">
    <property type="entry name" value="Pilin-like"/>
</dbReference>
<dbReference type="EMBL" id="BAABKD010000002">
    <property type="protein sequence ID" value="GAA5086194.1"/>
    <property type="molecule type" value="Genomic_DNA"/>
</dbReference>
<evidence type="ECO:0000313" key="10">
    <source>
        <dbReference type="EMBL" id="GAA5086194.1"/>
    </source>
</evidence>
<keyword evidence="8" id="KW-0175">Coiled coil</keyword>
<dbReference type="PROSITE" id="PS00409">
    <property type="entry name" value="PROKAR_NTER_METHYL"/>
    <property type="match status" value="1"/>
</dbReference>
<evidence type="ECO:0000313" key="11">
    <source>
        <dbReference type="Proteomes" id="UP001500227"/>
    </source>
</evidence>
<comment type="caution">
    <text evidence="10">The sequence shown here is derived from an EMBL/GenBank/DDBJ whole genome shotgun (WGS) entry which is preliminary data.</text>
</comment>
<evidence type="ECO:0000256" key="8">
    <source>
        <dbReference type="SAM" id="Coils"/>
    </source>
</evidence>
<dbReference type="RefSeq" id="WP_260650354.1">
    <property type="nucleotide sequence ID" value="NZ_BAABKD010000002.1"/>
</dbReference>
<dbReference type="InterPro" id="IPR051621">
    <property type="entry name" value="T2SS_protein_J"/>
</dbReference>
<dbReference type="InterPro" id="IPR012902">
    <property type="entry name" value="N_methyl_site"/>
</dbReference>
<keyword evidence="7 9" id="KW-0472">Membrane</keyword>
<dbReference type="SUPFAM" id="SSF54523">
    <property type="entry name" value="Pili subunits"/>
    <property type="match status" value="1"/>
</dbReference>
<keyword evidence="5 9" id="KW-0812">Transmembrane</keyword>
<proteinExistence type="predicted"/>